<dbReference type="AlphaFoldDB" id="A0A6N3FKZ8"/>
<accession>A0A6N3FKZ8</accession>
<dbReference type="GO" id="GO:0000160">
    <property type="term" value="P:phosphorelay signal transduction system"/>
    <property type="evidence" value="ECO:0007669"/>
    <property type="project" value="UniProtKB-KW"/>
</dbReference>
<proteinExistence type="predicted"/>
<dbReference type="PROSITE" id="PS50109">
    <property type="entry name" value="HIS_KIN"/>
    <property type="match status" value="1"/>
</dbReference>
<feature type="coiled-coil region" evidence="3">
    <location>
        <begin position="516"/>
        <end position="546"/>
    </location>
</feature>
<evidence type="ECO:0000256" key="2">
    <source>
        <dbReference type="ARBA" id="ARBA00023012"/>
    </source>
</evidence>
<dbReference type="SMART" id="SM00387">
    <property type="entry name" value="HATPase_c"/>
    <property type="match status" value="1"/>
</dbReference>
<dbReference type="GeneID" id="61431648"/>
<dbReference type="SUPFAM" id="SSF55874">
    <property type="entry name" value="ATPase domain of HSP90 chaperone/DNA topoisomerase II/histidine kinase"/>
    <property type="match status" value="2"/>
</dbReference>
<organism evidence="5">
    <name type="scientific">Roseburia intestinalis</name>
    <dbReference type="NCBI Taxonomy" id="166486"/>
    <lineage>
        <taxon>Bacteria</taxon>
        <taxon>Bacillati</taxon>
        <taxon>Bacillota</taxon>
        <taxon>Clostridia</taxon>
        <taxon>Lachnospirales</taxon>
        <taxon>Lachnospiraceae</taxon>
        <taxon>Roseburia</taxon>
    </lineage>
</organism>
<gene>
    <name evidence="5" type="ORF">RILFYP67_02226</name>
</gene>
<sequence>MELQNRKNLQFRVSTALKSIIGKDLINDKYIAVFELVKNAYDAGAKRVDIIFENVNTLNSKLIIKDDGKGMDLPDIRDKWLFIAYSEKKKENRKEVLNKNTDKKDYREHFKRETAGAKGVGRFSCDRLGAKVNLKSKTKDDENINCLCIDWSKFEINDEREIKEVKVPYFTEQSDGFEQGTVLEICELREPWKRADFLALKRALMKLINPENDLADDIFEIYLSVASELNADRGVKRDNEKVNGKIKNDIIEKLGLKTTNIEVEISEDGQTIKTELWDRGEFIFKFEEKNYKYIELKNIKFKLLYLNRSAKYNFSLVMGITPVNYGSVMVYKNGFRIYPYGEPGEDLFYIDRRKSQGRNRYLGTRDIIGRILILGENDEFMETTSRDGGFVLNDTVNKFYDFFTRRVLRTLEKYVVDVIDWGDPEKKDYEQGVEQGLLPRDVGDKILEQFAGYSSAKRKELISFEYNKSLIEKMNEKKSDGIEASVQKLISIANKTENEVLSELADKVKRDTYKILQQKRETDVELENTQDKLEAAHKEINLRKQQNYFLEQAVNKNEKFLLSGMHLSLTYSEGAKGSMLDLMDALRRKHADDEEVQQYISEIMINIQKINKVSEYAIKGNFNLKSTEEENDIRDFIIQYVGMSKYKGIDIQFDSDTNEKYLCIFDVSSVGIIVDNIVSNAKKAAASILHIKFSNEENGICINFSDNGRGLDPLIEDPYSIFDLGMTTTKVQGGNGIGLNHVKLLVEDMNGHVEINQQCQVGFELIVRIKR</sequence>
<dbReference type="InterPro" id="IPR005467">
    <property type="entry name" value="His_kinase_dom"/>
</dbReference>
<evidence type="ECO:0000313" key="5">
    <source>
        <dbReference type="EMBL" id="VYU52691.1"/>
    </source>
</evidence>
<keyword evidence="3" id="KW-0175">Coiled coil</keyword>
<dbReference type="Pfam" id="PF13589">
    <property type="entry name" value="HATPase_c_3"/>
    <property type="match status" value="1"/>
</dbReference>
<keyword evidence="1" id="KW-0418">Kinase</keyword>
<evidence type="ECO:0000256" key="1">
    <source>
        <dbReference type="ARBA" id="ARBA00022777"/>
    </source>
</evidence>
<dbReference type="InterPro" id="IPR003594">
    <property type="entry name" value="HATPase_dom"/>
</dbReference>
<dbReference type="RefSeq" id="WP_006858885.1">
    <property type="nucleotide sequence ID" value="NZ_CACRUM010000076.1"/>
</dbReference>
<dbReference type="InterPro" id="IPR036890">
    <property type="entry name" value="HATPase_C_sf"/>
</dbReference>
<keyword evidence="1" id="KW-0808">Transferase</keyword>
<protein>
    <submittedName>
        <fullName evidence="5">Sensor protein RstB</fullName>
    </submittedName>
</protein>
<dbReference type="Pfam" id="PF02518">
    <property type="entry name" value="HATPase_c"/>
    <property type="match status" value="1"/>
</dbReference>
<dbReference type="GO" id="GO:0016301">
    <property type="term" value="F:kinase activity"/>
    <property type="evidence" value="ECO:0007669"/>
    <property type="project" value="UniProtKB-KW"/>
</dbReference>
<dbReference type="Gene3D" id="3.30.565.10">
    <property type="entry name" value="Histidine kinase-like ATPase, C-terminal domain"/>
    <property type="match status" value="2"/>
</dbReference>
<feature type="domain" description="Histidine kinase" evidence="4">
    <location>
        <begin position="594"/>
        <end position="771"/>
    </location>
</feature>
<reference evidence="5" key="1">
    <citation type="submission" date="2019-11" db="EMBL/GenBank/DDBJ databases">
        <authorList>
            <person name="Feng L."/>
        </authorList>
    </citation>
    <scope>NUCLEOTIDE SEQUENCE</scope>
    <source>
        <strain evidence="5">RintestinalisLFYP67</strain>
    </source>
</reference>
<evidence type="ECO:0000256" key="3">
    <source>
        <dbReference type="SAM" id="Coils"/>
    </source>
</evidence>
<dbReference type="EMBL" id="CACRUM010000076">
    <property type="protein sequence ID" value="VYU52691.1"/>
    <property type="molecule type" value="Genomic_DNA"/>
</dbReference>
<keyword evidence="2" id="KW-0902">Two-component regulatory system</keyword>
<evidence type="ECO:0000259" key="4">
    <source>
        <dbReference type="PROSITE" id="PS50109"/>
    </source>
</evidence>
<dbReference type="PANTHER" id="PTHR43065">
    <property type="entry name" value="SENSOR HISTIDINE KINASE"/>
    <property type="match status" value="1"/>
</dbReference>
<name>A0A6N3FKZ8_9FIRM</name>
<dbReference type="PANTHER" id="PTHR43065:SF23">
    <property type="entry name" value="SENSOR HISTIDINE KINASE PDTAS"/>
    <property type="match status" value="1"/>
</dbReference>